<feature type="signal peptide" evidence="6">
    <location>
        <begin position="1"/>
        <end position="19"/>
    </location>
</feature>
<keyword evidence="2 5" id="KW-0547">Nucleotide-binding</keyword>
<accession>A0A5J9V1C6</accession>
<feature type="chain" id="PRO_5023862691" description="GPN-loop GTPase 2" evidence="6">
    <location>
        <begin position="20"/>
        <end position="178"/>
    </location>
</feature>
<name>A0A5J9V1C6_9POAL</name>
<sequence>MSQFLSLLGRYAALRLASACSSNACSIEAEWLVYCMDYLEKNVDWLEEKLKPLIEVQHIDVFSNIDLIENYGNLAFNLDVYMDVPDLSFLPDLLDQDPRFVKYRKLTEVLCELINASNHTDFSTLDIQDKENVGNLVNLIDRANGYVFSSIDSSVVEFSKIGRDLLVGTTTDILCLLF</sequence>
<dbReference type="EMBL" id="RWGY01000011">
    <property type="protein sequence ID" value="TVU29715.1"/>
    <property type="molecule type" value="Genomic_DNA"/>
</dbReference>
<dbReference type="PANTHER" id="PTHR21231">
    <property type="entry name" value="XPA-BINDING PROTEIN 1-RELATED"/>
    <property type="match status" value="1"/>
</dbReference>
<evidence type="ECO:0000256" key="1">
    <source>
        <dbReference type="ARBA" id="ARBA00005290"/>
    </source>
</evidence>
<evidence type="ECO:0000313" key="8">
    <source>
        <dbReference type="Proteomes" id="UP000324897"/>
    </source>
</evidence>
<keyword evidence="3 5" id="KW-0378">Hydrolase</keyword>
<dbReference type="Proteomes" id="UP000324897">
    <property type="component" value="Chromosome 1"/>
</dbReference>
<comment type="similarity">
    <text evidence="1 5">Belongs to the GPN-loop GTPase family.</text>
</comment>
<reference evidence="7 8" key="1">
    <citation type="journal article" date="2019" name="Sci. Rep.">
        <title>A high-quality genome of Eragrostis curvula grass provides insights into Poaceae evolution and supports new strategies to enhance forage quality.</title>
        <authorList>
            <person name="Carballo J."/>
            <person name="Santos B.A.C.M."/>
            <person name="Zappacosta D."/>
            <person name="Garbus I."/>
            <person name="Selva J.P."/>
            <person name="Gallo C.A."/>
            <person name="Diaz A."/>
            <person name="Albertini E."/>
            <person name="Caccamo M."/>
            <person name="Echenique V."/>
        </authorList>
    </citation>
    <scope>NUCLEOTIDE SEQUENCE [LARGE SCALE GENOMIC DNA]</scope>
    <source>
        <strain evidence="8">cv. Victoria</strain>
        <tissue evidence="7">Leaf</tissue>
    </source>
</reference>
<dbReference type="AlphaFoldDB" id="A0A5J9V1C6"/>
<evidence type="ECO:0000256" key="2">
    <source>
        <dbReference type="ARBA" id="ARBA00022741"/>
    </source>
</evidence>
<evidence type="ECO:0000256" key="4">
    <source>
        <dbReference type="ARBA" id="ARBA00023134"/>
    </source>
</evidence>
<evidence type="ECO:0000256" key="3">
    <source>
        <dbReference type="ARBA" id="ARBA00022801"/>
    </source>
</evidence>
<dbReference type="OrthoDB" id="1727653at2759"/>
<keyword evidence="6" id="KW-0732">Signal</keyword>
<organism evidence="7 8">
    <name type="scientific">Eragrostis curvula</name>
    <name type="common">weeping love grass</name>
    <dbReference type="NCBI Taxonomy" id="38414"/>
    <lineage>
        <taxon>Eukaryota</taxon>
        <taxon>Viridiplantae</taxon>
        <taxon>Streptophyta</taxon>
        <taxon>Embryophyta</taxon>
        <taxon>Tracheophyta</taxon>
        <taxon>Spermatophyta</taxon>
        <taxon>Magnoliopsida</taxon>
        <taxon>Liliopsida</taxon>
        <taxon>Poales</taxon>
        <taxon>Poaceae</taxon>
        <taxon>PACMAD clade</taxon>
        <taxon>Chloridoideae</taxon>
        <taxon>Eragrostideae</taxon>
        <taxon>Eragrostidinae</taxon>
        <taxon>Eragrostis</taxon>
    </lineage>
</organism>
<dbReference type="Gene3D" id="3.40.50.300">
    <property type="entry name" value="P-loop containing nucleotide triphosphate hydrolases"/>
    <property type="match status" value="1"/>
</dbReference>
<proteinExistence type="inferred from homology"/>
<evidence type="ECO:0000256" key="5">
    <source>
        <dbReference type="RuleBase" id="RU365059"/>
    </source>
</evidence>
<feature type="non-terminal residue" evidence="7">
    <location>
        <position position="1"/>
    </location>
</feature>
<gene>
    <name evidence="7" type="ORF">EJB05_21295</name>
</gene>
<protein>
    <recommendedName>
        <fullName evidence="5">GPN-loop GTPase 2</fullName>
    </recommendedName>
</protein>
<dbReference type="GO" id="GO:0003924">
    <property type="term" value="F:GTPase activity"/>
    <property type="evidence" value="ECO:0007669"/>
    <property type="project" value="TreeGrafter"/>
</dbReference>
<dbReference type="Gramene" id="TVU29715">
    <property type="protein sequence ID" value="TVU29715"/>
    <property type="gene ID" value="EJB05_21295"/>
</dbReference>
<dbReference type="InterPro" id="IPR027417">
    <property type="entry name" value="P-loop_NTPase"/>
</dbReference>
<dbReference type="GO" id="GO:0005525">
    <property type="term" value="F:GTP binding"/>
    <property type="evidence" value="ECO:0007669"/>
    <property type="project" value="UniProtKB-KW"/>
</dbReference>
<comment type="subunit">
    <text evidence="5">Binds to RNA polymerase II (RNAPII).</text>
</comment>
<comment type="caution">
    <text evidence="7">The sequence shown here is derived from an EMBL/GenBank/DDBJ whole genome shotgun (WGS) entry which is preliminary data.</text>
</comment>
<dbReference type="InterPro" id="IPR004130">
    <property type="entry name" value="Gpn"/>
</dbReference>
<dbReference type="Pfam" id="PF03029">
    <property type="entry name" value="ATP_bind_1"/>
    <property type="match status" value="1"/>
</dbReference>
<keyword evidence="4 5" id="KW-0342">GTP-binding</keyword>
<dbReference type="PANTHER" id="PTHR21231:SF3">
    <property type="entry name" value="GPN-LOOP GTPASE 2"/>
    <property type="match status" value="1"/>
</dbReference>
<evidence type="ECO:0000313" key="7">
    <source>
        <dbReference type="EMBL" id="TVU29715.1"/>
    </source>
</evidence>
<evidence type="ECO:0000256" key="6">
    <source>
        <dbReference type="SAM" id="SignalP"/>
    </source>
</evidence>
<dbReference type="GO" id="GO:0005737">
    <property type="term" value="C:cytoplasm"/>
    <property type="evidence" value="ECO:0007669"/>
    <property type="project" value="TreeGrafter"/>
</dbReference>
<comment type="function">
    <text evidence="5">Small GTPase required for proper localization of RNA polymerase II and III (RNAPII and RNAPIII). May act at an RNAP assembly step prior to nuclear import.</text>
</comment>
<keyword evidence="8" id="KW-1185">Reference proteome</keyword>